<organism evidence="2 3">
    <name type="scientific">Vitis vinifera</name>
    <name type="common">Grape</name>
    <dbReference type="NCBI Taxonomy" id="29760"/>
    <lineage>
        <taxon>Eukaryota</taxon>
        <taxon>Viridiplantae</taxon>
        <taxon>Streptophyta</taxon>
        <taxon>Embryophyta</taxon>
        <taxon>Tracheophyta</taxon>
        <taxon>Spermatophyta</taxon>
        <taxon>Magnoliopsida</taxon>
        <taxon>eudicotyledons</taxon>
        <taxon>Gunneridae</taxon>
        <taxon>Pentapetalae</taxon>
        <taxon>rosids</taxon>
        <taxon>Vitales</taxon>
        <taxon>Vitaceae</taxon>
        <taxon>Viteae</taxon>
        <taxon>Vitis</taxon>
    </lineage>
</organism>
<gene>
    <name evidence="2" type="ORF">CK203_055026</name>
</gene>
<dbReference type="Pfam" id="PF24626">
    <property type="entry name" value="SH3_Tf2-1"/>
    <property type="match status" value="1"/>
</dbReference>
<feature type="domain" description="Tf2-1-like SH3-like" evidence="1">
    <location>
        <begin position="77"/>
        <end position="140"/>
    </location>
</feature>
<evidence type="ECO:0000313" key="3">
    <source>
        <dbReference type="Proteomes" id="UP000288805"/>
    </source>
</evidence>
<name>A0A438GIH3_VITVI</name>
<dbReference type="InterPro" id="IPR056924">
    <property type="entry name" value="SH3_Tf2-1"/>
</dbReference>
<dbReference type="AlphaFoldDB" id="A0A438GIH3"/>
<proteinExistence type="predicted"/>
<reference evidence="2 3" key="1">
    <citation type="journal article" date="2018" name="PLoS Genet.">
        <title>Population sequencing reveals clonal diversity and ancestral inbreeding in the grapevine cultivar Chardonnay.</title>
        <authorList>
            <person name="Roach M.J."/>
            <person name="Johnson D.L."/>
            <person name="Bohlmann J."/>
            <person name="van Vuuren H.J."/>
            <person name="Jones S.J."/>
            <person name="Pretorius I.S."/>
            <person name="Schmidt S.A."/>
            <person name="Borneman A.R."/>
        </authorList>
    </citation>
    <scope>NUCLEOTIDE SEQUENCE [LARGE SCALE GENOMIC DNA]</scope>
    <source>
        <strain evidence="3">cv. Chardonnay</strain>
        <tissue evidence="2">Leaf</tissue>
    </source>
</reference>
<dbReference type="EMBL" id="QGNW01000425">
    <property type="protein sequence ID" value="RVW72010.1"/>
    <property type="molecule type" value="Genomic_DNA"/>
</dbReference>
<evidence type="ECO:0000313" key="2">
    <source>
        <dbReference type="EMBL" id="RVW72010.1"/>
    </source>
</evidence>
<protein>
    <recommendedName>
        <fullName evidence="1">Tf2-1-like SH3-like domain-containing protein</fullName>
    </recommendedName>
</protein>
<accession>A0A438GIH3</accession>
<evidence type="ECO:0000259" key="1">
    <source>
        <dbReference type="Pfam" id="PF24626"/>
    </source>
</evidence>
<dbReference type="Proteomes" id="UP000288805">
    <property type="component" value="Unassembled WGS sequence"/>
</dbReference>
<dbReference type="PANTHER" id="PTHR46148:SF52">
    <property type="entry name" value="OS04G0603800 PROTEIN"/>
    <property type="match status" value="1"/>
</dbReference>
<sequence>MSEATNKSPLELTIGQQPLTPHTLAMGYTGKSPVAFNFAKGWYEQVDIARSYLDKVIMKMKKWAYNKRLHTKYKVEDMVLVKLFPQQFKSLRPMHKGLGKRYEGPFPILVKVSKVSYKVELPPRLKIYPVFHINYIKPYHKDKNDPSRALSKRAPTMVMTSYDNEVEHIITDRVTMRQSVPPTMEYPPETEANWELAHALWQF</sequence>
<dbReference type="PANTHER" id="PTHR46148">
    <property type="entry name" value="CHROMO DOMAIN-CONTAINING PROTEIN"/>
    <property type="match status" value="1"/>
</dbReference>
<comment type="caution">
    <text evidence="2">The sequence shown here is derived from an EMBL/GenBank/DDBJ whole genome shotgun (WGS) entry which is preliminary data.</text>
</comment>